<name>F6V685_XENTR</name>
<dbReference type="InterPro" id="IPR011043">
    <property type="entry name" value="Gal_Oxase/kelch_b-propeller"/>
</dbReference>
<dbReference type="InParanoid" id="F6V685"/>
<dbReference type="Pfam" id="PF24681">
    <property type="entry name" value="Kelch_KLHDC2_KLHL20_DRC7"/>
    <property type="match status" value="1"/>
</dbReference>
<dbReference type="Bgee" id="ENSXETG00000012703">
    <property type="expression patterns" value="Expressed in brain and 10 other cell types or tissues"/>
</dbReference>
<reference evidence="2" key="2">
    <citation type="submission" date="2011-06" db="UniProtKB">
        <authorList>
            <consortium name="Ensembl"/>
        </authorList>
    </citation>
    <scope>IDENTIFICATION</scope>
</reference>
<reference evidence="2" key="1">
    <citation type="journal article" date="2010" name="Science">
        <title>The genome of the Western clawed frog Xenopus tropicalis.</title>
        <authorList>
            <person name="Hellsten U."/>
            <person name="Harland R.M."/>
            <person name="Gilchrist M.J."/>
            <person name="Hendrix D."/>
            <person name="Jurka J."/>
            <person name="Kapitonov V."/>
            <person name="Ovcharenko I."/>
            <person name="Putnam N.H."/>
            <person name="Shu S."/>
            <person name="Taher L."/>
            <person name="Blitz I.L."/>
            <person name="Blumberg B."/>
            <person name="Dichmann D.S."/>
            <person name="Dubchak I."/>
            <person name="Amaya E."/>
            <person name="Detter J.C."/>
            <person name="Fletcher R."/>
            <person name="Gerhard D.S."/>
            <person name="Goodstein D."/>
            <person name="Graves T."/>
            <person name="Grigoriev I.V."/>
            <person name="Grimwood J."/>
            <person name="Kawashima T."/>
            <person name="Lindquist E."/>
            <person name="Lucas S.M."/>
            <person name="Mead P.E."/>
            <person name="Mitros T."/>
            <person name="Ogino H."/>
            <person name="Ohta Y."/>
            <person name="Poliakov A.V."/>
            <person name="Pollet N."/>
            <person name="Robert J."/>
            <person name="Salamov A."/>
            <person name="Sater A.K."/>
            <person name="Schmutz J."/>
            <person name="Terry A."/>
            <person name="Vize P.D."/>
            <person name="Warren W.C."/>
            <person name="Wells D."/>
            <person name="Wills A."/>
            <person name="Wilson R.K."/>
            <person name="Zimmerman L.B."/>
            <person name="Zorn A.M."/>
            <person name="Grainger R."/>
            <person name="Grammer T."/>
            <person name="Khokha M.K."/>
            <person name="Richardson P.M."/>
            <person name="Rokhsar D.S."/>
        </authorList>
    </citation>
    <scope>NUCLEOTIDE SEQUENCE [LARGE SCALE GENOMIC DNA]</scope>
    <source>
        <strain evidence="2">Nigerian</strain>
    </source>
</reference>
<dbReference type="eggNOG" id="KOG0379">
    <property type="taxonomic scope" value="Eukaryota"/>
</dbReference>
<dbReference type="GeneTree" id="ENSGT00390000011582"/>
<dbReference type="Pfam" id="PF01344">
    <property type="entry name" value="Kelch_1"/>
    <property type="match status" value="1"/>
</dbReference>
<dbReference type="FunCoup" id="F6V685">
    <property type="interactions" value="8"/>
</dbReference>
<accession>F6V685</accession>
<sequence length="408" mass="44812">MGGSDRICATVTECSVIQIARISAIKQGRTAVKPHLQYVSLGHKGELTLTPCGTFSRHSSSNMASPRCQWTWNPVAQNDLFARAFHTCTAIRDKLYIYGGVKSGEPKEPPLGDMVLLDPEQELAQAVSVESGFRRSHHDGALLGDRWLCVAGGWDGTRRVSSVFSYDSVEGEWALWAEGPTNNPPVGLSSHTCTKISDYELRVIGREGGSRTQRRYASVYSLRVNPSTRTYWYKEEVSRTASRSGHSATLLPTDTKQGKKGGYSLYVFGGRDSAAIDIAGEWSKEKIHVSATPCPRLTEQLARLVATEGAARSAPKSLRHQSCAVIGPFLVVYGGETLTKSRDAVCNDLYIYDTRTSPRCWSHFPGSERQHKRVGHRICLLNDRLYLVGGFGADGKTPCPEICTLDIP</sequence>
<keyword evidence="1" id="KW-0880">Kelch repeat</keyword>
<evidence type="ECO:0000256" key="1">
    <source>
        <dbReference type="ARBA" id="ARBA00022441"/>
    </source>
</evidence>
<dbReference type="Xenbase" id="XB-GENE-997349">
    <property type="gene designation" value="klhdc9"/>
</dbReference>
<dbReference type="PANTHER" id="PTHR47196:SF1">
    <property type="entry name" value="KELCH DOMAIN-CONTAINING PROTEIN 9"/>
    <property type="match status" value="1"/>
</dbReference>
<dbReference type="AlphaFoldDB" id="F6V685"/>
<protein>
    <submittedName>
        <fullName evidence="2">Kelch domain-containing 9</fullName>
    </submittedName>
</protein>
<gene>
    <name evidence="2" type="primary">klhdc9</name>
</gene>
<dbReference type="HOGENOM" id="CLU_068365_0_0_1"/>
<dbReference type="InterPro" id="IPR042941">
    <property type="entry name" value="KLDC9"/>
</dbReference>
<dbReference type="Gene3D" id="2.120.10.80">
    <property type="entry name" value="Kelch-type beta propeller"/>
    <property type="match status" value="2"/>
</dbReference>
<dbReference type="InterPro" id="IPR006652">
    <property type="entry name" value="Kelch_1"/>
</dbReference>
<dbReference type="InterPro" id="IPR015915">
    <property type="entry name" value="Kelch-typ_b-propeller"/>
</dbReference>
<organism evidence="2">
    <name type="scientific">Xenopus tropicalis</name>
    <name type="common">Western clawed frog</name>
    <name type="synonym">Silurana tropicalis</name>
    <dbReference type="NCBI Taxonomy" id="8364"/>
    <lineage>
        <taxon>Eukaryota</taxon>
        <taxon>Metazoa</taxon>
        <taxon>Chordata</taxon>
        <taxon>Craniata</taxon>
        <taxon>Vertebrata</taxon>
        <taxon>Euteleostomi</taxon>
        <taxon>Amphibia</taxon>
        <taxon>Batrachia</taxon>
        <taxon>Anura</taxon>
        <taxon>Pipoidea</taxon>
        <taxon>Pipidae</taxon>
        <taxon>Xenopodinae</taxon>
        <taxon>Xenopus</taxon>
        <taxon>Silurana</taxon>
    </lineage>
</organism>
<dbReference type="PANTHER" id="PTHR47196">
    <property type="entry name" value="KELCH DOMAIN-CONTAINING PROTEIN 9"/>
    <property type="match status" value="1"/>
</dbReference>
<dbReference type="Ensembl" id="ENSXETT00000027775">
    <property type="protein sequence ID" value="ENSXETP00000027775"/>
    <property type="gene ID" value="ENSXETG00000012703"/>
</dbReference>
<evidence type="ECO:0000313" key="2">
    <source>
        <dbReference type="Ensembl" id="ENSXETP00000027775"/>
    </source>
</evidence>
<dbReference type="SUPFAM" id="SSF50965">
    <property type="entry name" value="Galactose oxidase, central domain"/>
    <property type="match status" value="1"/>
</dbReference>
<proteinExistence type="predicted"/>